<evidence type="ECO:0000313" key="2">
    <source>
        <dbReference type="EMBL" id="MFD2908232.1"/>
    </source>
</evidence>
<accession>A0ABW5Z6F6</accession>
<evidence type="ECO:0000256" key="1">
    <source>
        <dbReference type="SAM" id="Phobius"/>
    </source>
</evidence>
<proteinExistence type="predicted"/>
<dbReference type="RefSeq" id="WP_379805568.1">
    <property type="nucleotide sequence ID" value="NZ_JBHUOL010000011.1"/>
</dbReference>
<keyword evidence="1" id="KW-0812">Transmembrane</keyword>
<keyword evidence="3" id="KW-1185">Reference proteome</keyword>
<comment type="caution">
    <text evidence="2">The sequence shown here is derived from an EMBL/GenBank/DDBJ whole genome shotgun (WGS) entry which is preliminary data.</text>
</comment>
<sequence length="242" mass="28577">MRPNYMQALFMLLLLLVCAGIVYLMLFNNVRSWFGWGFMSLLIALFSLFLFDSFFELSKGQTLEQKNKNKDRLEYFDDNMTIDCPYLQIKEIIKWNSIEAIFLSNRPPGDGEYHNFEYTVILNSDPEEVKYETQSWFNKTSFLPKLKKRGLPIVRINDDSNRDFHTFNDAIAKYLVNVNVESHNYLSLKFGNEVEYKKTGNTVKATGSKQMKSMGFYKIFDRENDLNDETLDRFREETKNNK</sequence>
<reference evidence="3" key="1">
    <citation type="journal article" date="2019" name="Int. J. Syst. Evol. Microbiol.">
        <title>The Global Catalogue of Microorganisms (GCM) 10K type strain sequencing project: providing services to taxonomists for standard genome sequencing and annotation.</title>
        <authorList>
            <consortium name="The Broad Institute Genomics Platform"/>
            <consortium name="The Broad Institute Genome Sequencing Center for Infectious Disease"/>
            <person name="Wu L."/>
            <person name="Ma J."/>
        </authorList>
    </citation>
    <scope>NUCLEOTIDE SEQUENCE [LARGE SCALE GENOMIC DNA]</scope>
    <source>
        <strain evidence="3">KCTC 52644</strain>
    </source>
</reference>
<keyword evidence="1" id="KW-0472">Membrane</keyword>
<name>A0ABW5Z6F6_9FLAO</name>
<dbReference type="EMBL" id="JBHUOL010000011">
    <property type="protein sequence ID" value="MFD2908232.1"/>
    <property type="molecule type" value="Genomic_DNA"/>
</dbReference>
<feature type="transmembrane region" description="Helical" evidence="1">
    <location>
        <begin position="7"/>
        <end position="27"/>
    </location>
</feature>
<gene>
    <name evidence="2" type="ORF">ACFSX9_05740</name>
</gene>
<evidence type="ECO:0000313" key="3">
    <source>
        <dbReference type="Proteomes" id="UP001597549"/>
    </source>
</evidence>
<keyword evidence="1" id="KW-1133">Transmembrane helix</keyword>
<organism evidence="2 3">
    <name type="scientific">Flavobacterium ardleyense</name>
    <dbReference type="NCBI Taxonomy" id="2038737"/>
    <lineage>
        <taxon>Bacteria</taxon>
        <taxon>Pseudomonadati</taxon>
        <taxon>Bacteroidota</taxon>
        <taxon>Flavobacteriia</taxon>
        <taxon>Flavobacteriales</taxon>
        <taxon>Flavobacteriaceae</taxon>
        <taxon>Flavobacterium</taxon>
    </lineage>
</organism>
<protein>
    <submittedName>
        <fullName evidence="2">Uncharacterized protein</fullName>
    </submittedName>
</protein>
<feature type="transmembrane region" description="Helical" evidence="1">
    <location>
        <begin position="33"/>
        <end position="51"/>
    </location>
</feature>
<dbReference type="Proteomes" id="UP001597549">
    <property type="component" value="Unassembled WGS sequence"/>
</dbReference>